<evidence type="ECO:0000313" key="2">
    <source>
        <dbReference type="EMBL" id="KAJ1134890.1"/>
    </source>
</evidence>
<accession>A0AAV7Q6J5</accession>
<dbReference type="AlphaFoldDB" id="A0AAV7Q6J5"/>
<evidence type="ECO:0000256" key="1">
    <source>
        <dbReference type="SAM" id="MobiDB-lite"/>
    </source>
</evidence>
<dbReference type="Proteomes" id="UP001066276">
    <property type="component" value="Chromosome 6"/>
</dbReference>
<comment type="caution">
    <text evidence="2">The sequence shown here is derived from an EMBL/GenBank/DDBJ whole genome shotgun (WGS) entry which is preliminary data.</text>
</comment>
<feature type="compositionally biased region" description="Polar residues" evidence="1">
    <location>
        <begin position="71"/>
        <end position="84"/>
    </location>
</feature>
<protein>
    <submittedName>
        <fullName evidence="2">Uncharacterized protein</fullName>
    </submittedName>
</protein>
<organism evidence="2 3">
    <name type="scientific">Pleurodeles waltl</name>
    <name type="common">Iberian ribbed newt</name>
    <dbReference type="NCBI Taxonomy" id="8319"/>
    <lineage>
        <taxon>Eukaryota</taxon>
        <taxon>Metazoa</taxon>
        <taxon>Chordata</taxon>
        <taxon>Craniata</taxon>
        <taxon>Vertebrata</taxon>
        <taxon>Euteleostomi</taxon>
        <taxon>Amphibia</taxon>
        <taxon>Batrachia</taxon>
        <taxon>Caudata</taxon>
        <taxon>Salamandroidea</taxon>
        <taxon>Salamandridae</taxon>
        <taxon>Pleurodelinae</taxon>
        <taxon>Pleurodeles</taxon>
    </lineage>
</organism>
<sequence length="84" mass="8492">GVPPAGAWRCLPPPEELPGPGRSGLIPEAGPPVGPSGRGWRGQAPVGPVQSCAEEDGEAAAGSERVPSKLLGTQRSLQQVSCDQ</sequence>
<keyword evidence="3" id="KW-1185">Reference proteome</keyword>
<evidence type="ECO:0000313" key="3">
    <source>
        <dbReference type="Proteomes" id="UP001066276"/>
    </source>
</evidence>
<name>A0AAV7Q6J5_PLEWA</name>
<feature type="non-terminal residue" evidence="2">
    <location>
        <position position="84"/>
    </location>
</feature>
<gene>
    <name evidence="2" type="ORF">NDU88_001336</name>
</gene>
<dbReference type="EMBL" id="JANPWB010000010">
    <property type="protein sequence ID" value="KAJ1134890.1"/>
    <property type="molecule type" value="Genomic_DNA"/>
</dbReference>
<proteinExistence type="predicted"/>
<reference evidence="2" key="1">
    <citation type="journal article" date="2022" name="bioRxiv">
        <title>Sequencing and chromosome-scale assembly of the giantPleurodeles waltlgenome.</title>
        <authorList>
            <person name="Brown T."/>
            <person name="Elewa A."/>
            <person name="Iarovenko S."/>
            <person name="Subramanian E."/>
            <person name="Araus A.J."/>
            <person name="Petzold A."/>
            <person name="Susuki M."/>
            <person name="Suzuki K.-i.T."/>
            <person name="Hayashi T."/>
            <person name="Toyoda A."/>
            <person name="Oliveira C."/>
            <person name="Osipova E."/>
            <person name="Leigh N.D."/>
            <person name="Simon A."/>
            <person name="Yun M.H."/>
        </authorList>
    </citation>
    <scope>NUCLEOTIDE SEQUENCE</scope>
    <source>
        <strain evidence="2">20211129_DDA</strain>
        <tissue evidence="2">Liver</tissue>
    </source>
</reference>
<feature type="region of interest" description="Disordered" evidence="1">
    <location>
        <begin position="1"/>
        <end position="84"/>
    </location>
</feature>
<feature type="non-terminal residue" evidence="2">
    <location>
        <position position="1"/>
    </location>
</feature>